<comment type="similarity">
    <text evidence="1">Belongs to the class-IV pyridoxal-phosphate-dependent aminotransferase family.</text>
</comment>
<comment type="caution">
    <text evidence="2">The sequence shown here is derived from an EMBL/GenBank/DDBJ whole genome shotgun (WGS) entry which is preliminary data.</text>
</comment>
<proteinExistence type="inferred from homology"/>
<dbReference type="OrthoDB" id="272985at2"/>
<dbReference type="Proteomes" id="UP000005615">
    <property type="component" value="Unassembled WGS sequence"/>
</dbReference>
<organism evidence="2 3">
    <name type="scientific">Aequoribacter fuscus</name>
    <dbReference type="NCBI Taxonomy" id="2518989"/>
    <lineage>
        <taxon>Bacteria</taxon>
        <taxon>Pseudomonadati</taxon>
        <taxon>Pseudomonadota</taxon>
        <taxon>Gammaproteobacteria</taxon>
        <taxon>Cellvibrionales</taxon>
        <taxon>Halieaceae</taxon>
        <taxon>Aequoribacter</taxon>
    </lineage>
</organism>
<evidence type="ECO:0000313" key="3">
    <source>
        <dbReference type="Proteomes" id="UP000005615"/>
    </source>
</evidence>
<dbReference type="InterPro" id="IPR050571">
    <property type="entry name" value="Class-IV_PLP-Dep_Aminotrnsfr"/>
</dbReference>
<keyword evidence="3" id="KW-1185">Reference proteome</keyword>
<dbReference type="InterPro" id="IPR027417">
    <property type="entry name" value="P-loop_NTPase"/>
</dbReference>
<reference evidence="2 3" key="1">
    <citation type="journal article" date="2011" name="J. Bacteriol.">
        <title>Genome sequence of strain IMCC3088, a proteorhodopsin-containing marine bacterium belonging to the OM60/NOR5 clade.</title>
        <authorList>
            <person name="Jang Y."/>
            <person name="Oh H.M."/>
            <person name="Kang I."/>
            <person name="Lee K."/>
            <person name="Yang S.J."/>
            <person name="Cho J.C."/>
        </authorList>
    </citation>
    <scope>NUCLEOTIDE SEQUENCE [LARGE SCALE GENOMIC DNA]</scope>
    <source>
        <strain evidence="2 3">IMCC3088</strain>
    </source>
</reference>
<evidence type="ECO:0000256" key="1">
    <source>
        <dbReference type="ARBA" id="ARBA00009320"/>
    </source>
</evidence>
<dbReference type="Pfam" id="PF19798">
    <property type="entry name" value="Sulfotransfer_5"/>
    <property type="match status" value="1"/>
</dbReference>
<name>F3KZW8_9GAMM</name>
<dbReference type="eggNOG" id="ENOG502Z954">
    <property type="taxonomic scope" value="Bacteria"/>
</dbReference>
<accession>F3KZW8</accession>
<dbReference type="Gene3D" id="3.40.50.300">
    <property type="entry name" value="P-loop containing nucleotide triphosphate hydrolases"/>
    <property type="match status" value="1"/>
</dbReference>
<dbReference type="GO" id="GO:0019752">
    <property type="term" value="P:carboxylic acid metabolic process"/>
    <property type="evidence" value="ECO:0007669"/>
    <property type="project" value="TreeGrafter"/>
</dbReference>
<gene>
    <name evidence="2" type="ORF">IMCC3088_580</name>
</gene>
<evidence type="ECO:0000313" key="2">
    <source>
        <dbReference type="EMBL" id="EGG30334.1"/>
    </source>
</evidence>
<dbReference type="AlphaFoldDB" id="F3KZW8"/>
<dbReference type="SUPFAM" id="SSF52540">
    <property type="entry name" value="P-loop containing nucleoside triphosphate hydrolases"/>
    <property type="match status" value="1"/>
</dbReference>
<dbReference type="PANTHER" id="PTHR42743:SF11">
    <property type="entry name" value="AMINODEOXYCHORISMATE LYASE"/>
    <property type="match status" value="1"/>
</dbReference>
<dbReference type="RefSeq" id="WP_009574962.1">
    <property type="nucleotide sequence ID" value="NZ_AEIG01000016.1"/>
</dbReference>
<dbReference type="EMBL" id="AEIG01000016">
    <property type="protein sequence ID" value="EGG30334.1"/>
    <property type="molecule type" value="Genomic_DNA"/>
</dbReference>
<protein>
    <submittedName>
        <fullName evidence="2">Uncharacterized protein</fullName>
    </submittedName>
</protein>
<sequence length="242" mass="28194">MTLRLAVWSGPRNISTAMMRAWENRDDCEVVDEPFYAYYLKQTGLDHPAADEVMASQSTDWRKVAALCQGETPNHAEIFYQKQMSFHVLEEVDRGWMSNLTHCFLIRDPESVVNSYARVRETPTLNDIGFKQQSELYDYVRQHWDPNPVVIDSAEFLAKPEAMLRAWCSALGVEFFERMLRWPAGPRESDGVWAPHWYASVWDSTGFAKLRGTKPQLSPALQRLADQARPYYQHLYERRLRV</sequence>
<dbReference type="PANTHER" id="PTHR42743">
    <property type="entry name" value="AMINO-ACID AMINOTRANSFERASE"/>
    <property type="match status" value="1"/>
</dbReference>
<dbReference type="STRING" id="2518989.IMCC3088_580"/>